<evidence type="ECO:0000256" key="1">
    <source>
        <dbReference type="SAM" id="Phobius"/>
    </source>
</evidence>
<evidence type="ECO:0000313" key="3">
    <source>
        <dbReference type="Proteomes" id="UP001566132"/>
    </source>
</evidence>
<dbReference type="Proteomes" id="UP001566132">
    <property type="component" value="Unassembled WGS sequence"/>
</dbReference>
<sequence length="72" mass="8671">MDILSTINSSDEDIFIILLSWMSFSAACLAHNYLKTRKERKPRRWWVRPIYQNRATQGDFHNLMQEIRLTDK</sequence>
<keyword evidence="1" id="KW-0472">Membrane</keyword>
<accession>A0ABD1FAV6</accession>
<dbReference type="AlphaFoldDB" id="A0ABD1FAV6"/>
<organism evidence="2 3">
    <name type="scientific">Hypothenemus hampei</name>
    <name type="common">Coffee berry borer</name>
    <dbReference type="NCBI Taxonomy" id="57062"/>
    <lineage>
        <taxon>Eukaryota</taxon>
        <taxon>Metazoa</taxon>
        <taxon>Ecdysozoa</taxon>
        <taxon>Arthropoda</taxon>
        <taxon>Hexapoda</taxon>
        <taxon>Insecta</taxon>
        <taxon>Pterygota</taxon>
        <taxon>Neoptera</taxon>
        <taxon>Endopterygota</taxon>
        <taxon>Coleoptera</taxon>
        <taxon>Polyphaga</taxon>
        <taxon>Cucujiformia</taxon>
        <taxon>Curculionidae</taxon>
        <taxon>Scolytinae</taxon>
        <taxon>Hypothenemus</taxon>
    </lineage>
</organism>
<reference evidence="2 3" key="1">
    <citation type="submission" date="2024-05" db="EMBL/GenBank/DDBJ databases">
        <title>Genetic variation in Jamaican populations of the coffee berry borer (Hypothenemus hampei).</title>
        <authorList>
            <person name="Errbii M."/>
            <person name="Myrie A."/>
        </authorList>
    </citation>
    <scope>NUCLEOTIDE SEQUENCE [LARGE SCALE GENOMIC DNA]</scope>
    <source>
        <strain evidence="2">JA-Hopewell-2020-01-JO</strain>
        <tissue evidence="2">Whole body</tissue>
    </source>
</reference>
<keyword evidence="3" id="KW-1185">Reference proteome</keyword>
<feature type="transmembrane region" description="Helical" evidence="1">
    <location>
        <begin position="14"/>
        <end position="34"/>
    </location>
</feature>
<gene>
    <name evidence="2" type="ORF">ABEB36_000146</name>
</gene>
<keyword evidence="1" id="KW-1133">Transmembrane helix</keyword>
<protein>
    <submittedName>
        <fullName evidence="2">Uncharacterized protein</fullName>
    </submittedName>
</protein>
<name>A0ABD1FAV6_HYPHA</name>
<evidence type="ECO:0000313" key="2">
    <source>
        <dbReference type="EMBL" id="KAL1516227.1"/>
    </source>
</evidence>
<keyword evidence="1" id="KW-0812">Transmembrane</keyword>
<comment type="caution">
    <text evidence="2">The sequence shown here is derived from an EMBL/GenBank/DDBJ whole genome shotgun (WGS) entry which is preliminary data.</text>
</comment>
<dbReference type="EMBL" id="JBDJPC010000001">
    <property type="protein sequence ID" value="KAL1516227.1"/>
    <property type="molecule type" value="Genomic_DNA"/>
</dbReference>
<proteinExistence type="predicted"/>